<feature type="transmembrane region" description="Helical" evidence="2">
    <location>
        <begin position="181"/>
        <end position="203"/>
    </location>
</feature>
<keyword evidence="3" id="KW-0150">Chloroplast</keyword>
<feature type="transmembrane region" description="Helical" evidence="2">
    <location>
        <begin position="76"/>
        <end position="95"/>
    </location>
</feature>
<name>Q6B927_GRATL</name>
<dbReference type="RefSeq" id="YP_063533.1">
    <property type="nucleotide sequence ID" value="NC_006137.1"/>
</dbReference>
<evidence type="ECO:0000313" key="3">
    <source>
        <dbReference type="EMBL" id="AAT79608.1"/>
    </source>
</evidence>
<organism evidence="3">
    <name type="scientific">Gracilaria tenuistipitata var. liui</name>
    <name type="common">Red alga</name>
    <dbReference type="NCBI Taxonomy" id="285951"/>
    <lineage>
        <taxon>Eukaryota</taxon>
        <taxon>Rhodophyta</taxon>
        <taxon>Florideophyceae</taxon>
        <taxon>Rhodymeniophycidae</taxon>
        <taxon>Gracilariales</taxon>
        <taxon>Gracilariaceae</taxon>
        <taxon>Gracilaria</taxon>
        <taxon>Gracilaria tenuistipitata</taxon>
    </lineage>
</organism>
<accession>Q6B927</accession>
<feature type="transmembrane region" description="Helical" evidence="2">
    <location>
        <begin position="101"/>
        <end position="126"/>
    </location>
</feature>
<dbReference type="InterPro" id="IPR051790">
    <property type="entry name" value="Cytochrome_c-biogenesis_DsbD"/>
</dbReference>
<proteinExistence type="predicted"/>
<geneLocation type="chloroplast" evidence="3"/>
<keyword evidence="3" id="KW-0934">Plastid</keyword>
<keyword evidence="1" id="KW-0201">Cytochrome c-type biogenesis</keyword>
<keyword evidence="2" id="KW-0472">Membrane</keyword>
<reference evidence="3" key="1">
    <citation type="journal article" date="2004" name="J. Mol. Evol.">
        <title>Comparative analysis of the complete plastid genome sequence of the red alga Gracilaria tenuistipitata var. liui provides insights into the evolution of rhodoplasts and their relationship to other plastids.</title>
        <authorList>
            <person name="Hagopian J."/>
            <person name="Reis M."/>
            <person name="Kitajima J."/>
            <person name="Bhattacharya D."/>
            <person name="Oliveira M."/>
        </authorList>
    </citation>
    <scope>NUCLEOTIDE SEQUENCE [LARGE SCALE GENOMIC DNA]</scope>
</reference>
<evidence type="ECO:0000256" key="2">
    <source>
        <dbReference type="SAM" id="Phobius"/>
    </source>
</evidence>
<keyword evidence="2" id="KW-0812">Transmembrane</keyword>
<dbReference type="PANTHER" id="PTHR31272">
    <property type="entry name" value="CYTOCHROME C-TYPE BIOGENESIS PROTEIN HI_1454-RELATED"/>
    <property type="match status" value="1"/>
</dbReference>
<sequence>MITTDFLHILDYQFYHLEQNIYNILGSQINSANPTVFMILILSGLLTSMNPCLISIIPISISYIYAEKLTDKNKQIFVLGILTSTFLSLILFELLNKQYEYLSHIFPVLSDITLIVISLHLLQILEFNTNILKINKLLEQLLLIPSLYNYITGITIGITSSTCTAPILLIILLWISSCKSWLLGIAYIITYLFSYIFPIYLIIHNSWNYQQINKWPIIWNNITLFSACIMLGYSIFSFLNILFT</sequence>
<dbReference type="GeneID" id="2944019"/>
<dbReference type="AlphaFoldDB" id="Q6B927"/>
<evidence type="ECO:0000256" key="1">
    <source>
        <dbReference type="ARBA" id="ARBA00022748"/>
    </source>
</evidence>
<dbReference type="GO" id="GO:0017004">
    <property type="term" value="P:cytochrome complex assembly"/>
    <property type="evidence" value="ECO:0007669"/>
    <property type="project" value="UniProtKB-KW"/>
</dbReference>
<feature type="transmembrane region" description="Helical" evidence="2">
    <location>
        <begin position="147"/>
        <end position="175"/>
    </location>
</feature>
<keyword evidence="2" id="KW-1133">Transmembrane helix</keyword>
<dbReference type="PANTHER" id="PTHR31272:SF6">
    <property type="entry name" value="CYTOCHROME C-TYPE BIOGENESIS CCDA-LIKE CHLOROPLASTIC PROTEIN"/>
    <property type="match status" value="1"/>
</dbReference>
<gene>
    <name evidence="3" type="primary">dsbD</name>
    <name evidence="3" type="ordered locus">Grc000026</name>
</gene>
<protein>
    <submittedName>
        <fullName evidence="3">Thiol:disulfide interchange protein</fullName>
    </submittedName>
</protein>
<dbReference type="EMBL" id="AY673996">
    <property type="protein sequence ID" value="AAT79608.1"/>
    <property type="molecule type" value="Genomic_DNA"/>
</dbReference>
<feature type="transmembrane region" description="Helical" evidence="2">
    <location>
        <begin position="224"/>
        <end position="243"/>
    </location>
</feature>
<feature type="transmembrane region" description="Helical" evidence="2">
    <location>
        <begin position="36"/>
        <end position="64"/>
    </location>
</feature>